<sequence length="130" mass="14954">MYTASEAEDKWRLPEGSVRQSCNRGKLKDHIGEHVKRSGKVWLVTDYVMNELFGKPKEELQMRTWNREGYKVKEKEFDHDLHAFDVIKAEDVISTITPATIEDMEQIITDLNNGEGVDGWEDGRGNTISI</sequence>
<comment type="caution">
    <text evidence="2">The sequence shown here is derived from an EMBL/GenBank/DDBJ whole genome shotgun (WGS) entry which is preliminary data.</text>
</comment>
<organism evidence="2 3">
    <name type="scientific">Scopulibacillus darangshiensis</name>
    <dbReference type="NCBI Taxonomy" id="442528"/>
    <lineage>
        <taxon>Bacteria</taxon>
        <taxon>Bacillati</taxon>
        <taxon>Bacillota</taxon>
        <taxon>Bacilli</taxon>
        <taxon>Bacillales</taxon>
        <taxon>Sporolactobacillaceae</taxon>
        <taxon>Scopulibacillus</taxon>
    </lineage>
</organism>
<proteinExistence type="predicted"/>
<name>A0A4R2NRE4_9BACL</name>
<protein>
    <recommendedName>
        <fullName evidence="1">Helix-turn-helix domain-containing protein</fullName>
    </recommendedName>
</protein>
<accession>A0A4R2NRE4</accession>
<evidence type="ECO:0000313" key="2">
    <source>
        <dbReference type="EMBL" id="TCP24499.1"/>
    </source>
</evidence>
<evidence type="ECO:0000313" key="3">
    <source>
        <dbReference type="Proteomes" id="UP000295416"/>
    </source>
</evidence>
<dbReference type="EMBL" id="SLXK01000025">
    <property type="protein sequence ID" value="TCP24499.1"/>
    <property type="molecule type" value="Genomic_DNA"/>
</dbReference>
<dbReference type="Pfam" id="PF20038">
    <property type="entry name" value="HTH_59"/>
    <property type="match status" value="1"/>
</dbReference>
<keyword evidence="3" id="KW-1185">Reference proteome</keyword>
<dbReference type="InterPro" id="IPR045403">
    <property type="entry name" value="HTH_59_Firmicutes_type"/>
</dbReference>
<feature type="domain" description="Helix-turn-helix" evidence="1">
    <location>
        <begin position="3"/>
        <end position="57"/>
    </location>
</feature>
<dbReference type="AlphaFoldDB" id="A0A4R2NRE4"/>
<evidence type="ECO:0000259" key="1">
    <source>
        <dbReference type="Pfam" id="PF20038"/>
    </source>
</evidence>
<gene>
    <name evidence="2" type="ORF">EV207_12560</name>
</gene>
<dbReference type="Proteomes" id="UP000295416">
    <property type="component" value="Unassembled WGS sequence"/>
</dbReference>
<reference evidence="2 3" key="1">
    <citation type="submission" date="2019-03" db="EMBL/GenBank/DDBJ databases">
        <title>Genomic Encyclopedia of Type Strains, Phase IV (KMG-IV): sequencing the most valuable type-strain genomes for metagenomic binning, comparative biology and taxonomic classification.</title>
        <authorList>
            <person name="Goeker M."/>
        </authorList>
    </citation>
    <scope>NUCLEOTIDE SEQUENCE [LARGE SCALE GENOMIC DNA]</scope>
    <source>
        <strain evidence="2 3">DSM 19377</strain>
    </source>
</reference>